<sequence length="184" mass="21185">MYGVGGVNVRMDVYIEPAKHLTPFARCSQCINLSFQRPSVSCKRITTHLATTMEPSRRLFPIRYLDKATYDTGGDKMKAFPLRLRMSVREVRRNKIEQWRDFKTEVFGRDVEVRKAAERCSVAFMARIAIIEYAALAFRVNGVFKTFSDSVLLFLAKGQKENSLSLLRLNMVSAQIEYTCQLIR</sequence>
<protein>
    <submittedName>
        <fullName evidence="1">Uncharacterized protein</fullName>
    </submittedName>
</protein>
<gene>
    <name evidence="1" type="ORF">BC938DRAFT_476754</name>
</gene>
<reference evidence="1 2" key="1">
    <citation type="journal article" date="2018" name="New Phytol.">
        <title>Phylogenomics of Endogonaceae and evolution of mycorrhizas within Mucoromycota.</title>
        <authorList>
            <person name="Chang Y."/>
            <person name="Desiro A."/>
            <person name="Na H."/>
            <person name="Sandor L."/>
            <person name="Lipzen A."/>
            <person name="Clum A."/>
            <person name="Barry K."/>
            <person name="Grigoriev I.V."/>
            <person name="Martin F.M."/>
            <person name="Stajich J.E."/>
            <person name="Smith M.E."/>
            <person name="Bonito G."/>
            <person name="Spatafora J.W."/>
        </authorList>
    </citation>
    <scope>NUCLEOTIDE SEQUENCE [LARGE SCALE GENOMIC DNA]</scope>
    <source>
        <strain evidence="1 2">AD002</strain>
    </source>
</reference>
<dbReference type="AlphaFoldDB" id="A0A433PEI5"/>
<organism evidence="1 2">
    <name type="scientific">Jimgerdemannia flammicorona</name>
    <dbReference type="NCBI Taxonomy" id="994334"/>
    <lineage>
        <taxon>Eukaryota</taxon>
        <taxon>Fungi</taxon>
        <taxon>Fungi incertae sedis</taxon>
        <taxon>Mucoromycota</taxon>
        <taxon>Mucoromycotina</taxon>
        <taxon>Endogonomycetes</taxon>
        <taxon>Endogonales</taxon>
        <taxon>Endogonaceae</taxon>
        <taxon>Jimgerdemannia</taxon>
    </lineage>
</organism>
<dbReference type="Proteomes" id="UP000274822">
    <property type="component" value="Unassembled WGS sequence"/>
</dbReference>
<keyword evidence="2" id="KW-1185">Reference proteome</keyword>
<comment type="caution">
    <text evidence="1">The sequence shown here is derived from an EMBL/GenBank/DDBJ whole genome shotgun (WGS) entry which is preliminary data.</text>
</comment>
<dbReference type="EMBL" id="RBNJ01024871">
    <property type="protein sequence ID" value="RUS15953.1"/>
    <property type="molecule type" value="Genomic_DNA"/>
</dbReference>
<accession>A0A433PEI5</accession>
<proteinExistence type="predicted"/>
<evidence type="ECO:0000313" key="1">
    <source>
        <dbReference type="EMBL" id="RUS15953.1"/>
    </source>
</evidence>
<name>A0A433PEI5_9FUNG</name>
<evidence type="ECO:0000313" key="2">
    <source>
        <dbReference type="Proteomes" id="UP000274822"/>
    </source>
</evidence>